<dbReference type="AlphaFoldDB" id="A0A5N6QAP3"/>
<dbReference type="PROSITE" id="PS51391">
    <property type="entry name" value="CID"/>
    <property type="match status" value="1"/>
</dbReference>
<dbReference type="InterPro" id="IPR045154">
    <property type="entry name" value="PCF11-like"/>
</dbReference>
<dbReference type="PROSITE" id="PS00028">
    <property type="entry name" value="ZINC_FINGER_C2H2_1"/>
    <property type="match status" value="1"/>
</dbReference>
<feature type="region of interest" description="Disordered" evidence="2">
    <location>
        <begin position="235"/>
        <end position="255"/>
    </location>
</feature>
<dbReference type="Pfam" id="PF23228">
    <property type="entry name" value="zf_PCFS4"/>
    <property type="match status" value="1"/>
</dbReference>
<dbReference type="Proteomes" id="UP000327013">
    <property type="component" value="Chromosome 1"/>
</dbReference>
<reference evidence="4 5" key="1">
    <citation type="submission" date="2019-06" db="EMBL/GenBank/DDBJ databases">
        <title>A chromosomal-level reference genome of Carpinus fangiana (Coryloideae, Betulaceae).</title>
        <authorList>
            <person name="Yang X."/>
            <person name="Wang Z."/>
            <person name="Zhang L."/>
            <person name="Hao G."/>
            <person name="Liu J."/>
            <person name="Yang Y."/>
        </authorList>
    </citation>
    <scope>NUCLEOTIDE SEQUENCE [LARGE SCALE GENOMIC DNA]</scope>
    <source>
        <strain evidence="4">Cfa_2016G</strain>
        <tissue evidence="4">Leaf</tissue>
    </source>
</reference>
<feature type="compositionally biased region" description="Polar residues" evidence="2">
    <location>
        <begin position="243"/>
        <end position="255"/>
    </location>
</feature>
<accession>A0A5N6QAP3</accession>
<evidence type="ECO:0000313" key="5">
    <source>
        <dbReference type="Proteomes" id="UP000327013"/>
    </source>
</evidence>
<dbReference type="PANTHER" id="PTHR15921">
    <property type="entry name" value="PRE-MRNA CLEAVAGE COMPLEX II"/>
    <property type="match status" value="1"/>
</dbReference>
<dbReference type="InterPro" id="IPR013087">
    <property type="entry name" value="Znf_C2H2_type"/>
</dbReference>
<dbReference type="InterPro" id="IPR006569">
    <property type="entry name" value="CID_dom"/>
</dbReference>
<dbReference type="GO" id="GO:0006369">
    <property type="term" value="P:termination of RNA polymerase II transcription"/>
    <property type="evidence" value="ECO:0007669"/>
    <property type="project" value="InterPro"/>
</dbReference>
<dbReference type="GO" id="GO:0003729">
    <property type="term" value="F:mRNA binding"/>
    <property type="evidence" value="ECO:0007669"/>
    <property type="project" value="InterPro"/>
</dbReference>
<dbReference type="GO" id="GO:0005849">
    <property type="term" value="C:mRNA cleavage factor complex"/>
    <property type="evidence" value="ECO:0007669"/>
    <property type="project" value="TreeGrafter"/>
</dbReference>
<dbReference type="GO" id="GO:0000993">
    <property type="term" value="F:RNA polymerase II complex binding"/>
    <property type="evidence" value="ECO:0007669"/>
    <property type="project" value="InterPro"/>
</dbReference>
<dbReference type="GO" id="GO:0031124">
    <property type="term" value="P:mRNA 3'-end processing"/>
    <property type="evidence" value="ECO:0007669"/>
    <property type="project" value="InterPro"/>
</dbReference>
<feature type="compositionally biased region" description="Polar residues" evidence="2">
    <location>
        <begin position="173"/>
        <end position="183"/>
    </location>
</feature>
<dbReference type="GO" id="GO:0005737">
    <property type="term" value="C:cytoplasm"/>
    <property type="evidence" value="ECO:0007669"/>
    <property type="project" value="TreeGrafter"/>
</dbReference>
<feature type="region of interest" description="Disordered" evidence="2">
    <location>
        <begin position="981"/>
        <end position="1010"/>
    </location>
</feature>
<evidence type="ECO:0000259" key="3">
    <source>
        <dbReference type="PROSITE" id="PS51391"/>
    </source>
</evidence>
<dbReference type="SUPFAM" id="SSF48464">
    <property type="entry name" value="ENTH/VHS domain"/>
    <property type="match status" value="1"/>
</dbReference>
<sequence>MPAELAAQKPPLTILDRFNALLKQRGKIRVSARDDAVSPPGAEEIVQIYELLLSELTFNSKPVITDLTIIAGEQREHGKGIADAICSRIIEVPVEQKLPSLYLLDSIVKNIGREYVSCFASRLPEVFCEAYMQVQPSQYNAMRHLFGTWSAVFPPSVLRKIEAQLQFSPSVNRQSSGLTSLRASESPRPTHGIHVNPKYLRHLEHSTGDSNIQEVKGTSDLKMYGQKSAVGCDEFDSGHAEVGSSQGGAQRLSSTGNAGHAPFAFGANKVHPLSNARLVRSSSPSRTGPDRSLPLGVEEFAADHSPRRFVDRGSPSHPVFEYGLGKATGRDEKMGGWKKKHYSDNSKNRFETTTAYSLSNGHEHQRPRALIDAYGNDTGKRSFNDNPLQGQRLDINGMEKKVAPASWQNTEEEEFDWEDMSPTLVDRDRSTDILSSYVPPLGSFRARPAFVVQNASSLEPDNRISWSSQAQLPAVDDSSIIAEDAAPLPSFGRVSTGKISGFRAEGNRILDSRYPQEAWNMPPHLNKGRGRSFHMPLLASGISSSDGGKMSPLIDKLPDADPQLYRPPIIRIGSSDVDSISVEARPAVVPASVGVRPALNVQNSRPQPLQPSFPQQKQTRSQFESINASNNVNNLNSNGSLYVPEQQLDNFGNKQLSYRKLPQLPNQRAGQIPLNHRNQVQVTHSQPQFPPQEAHPSLATVVQPNLVAPPLSHGYIPQGHGSTVSTVLSNCVPGVQRMLPNQNIANSSLRLQGGALPPLPPGPPPTSSQMIHLTQNAVPVVSNQQTGSAFTGLIGSLMAQGLISLTKPTPVQDSVGVEFNADLLKVRHESAISALYADLPRQCTTCGLRFKSKEEHSSHMDWHVTKNRMSKNRKQKPSRKWFVSASMWLSGAEALGTEAVPGFLPTETIVEKKDDEEMAVPADEDQNACALCGEPFDDFYSDETEEWMYKGAVYLNAPSGSTAGMDRSQLGPIVHAKCRSETSVVSPEDFGQDERGITAEGSQRKRTRLS</sequence>
<dbReference type="InterPro" id="IPR047415">
    <property type="entry name" value="Pcf11_CID"/>
</dbReference>
<keyword evidence="1" id="KW-0507">mRNA processing</keyword>
<dbReference type="Pfam" id="PF04818">
    <property type="entry name" value="CID"/>
    <property type="match status" value="1"/>
</dbReference>
<dbReference type="InterPro" id="IPR008942">
    <property type="entry name" value="ENTH_VHS"/>
</dbReference>
<protein>
    <recommendedName>
        <fullName evidence="3">CID domain-containing protein</fullName>
    </recommendedName>
</protein>
<keyword evidence="5" id="KW-1185">Reference proteome</keyword>
<feature type="region of interest" description="Disordered" evidence="2">
    <location>
        <begin position="601"/>
        <end position="621"/>
    </location>
</feature>
<evidence type="ECO:0000256" key="1">
    <source>
        <dbReference type="ARBA" id="ARBA00022664"/>
    </source>
</evidence>
<dbReference type="OrthoDB" id="2129491at2759"/>
<gene>
    <name evidence="4" type="ORF">FH972_000259</name>
</gene>
<evidence type="ECO:0000313" key="4">
    <source>
        <dbReference type="EMBL" id="KAE7995474.1"/>
    </source>
</evidence>
<evidence type="ECO:0000256" key="2">
    <source>
        <dbReference type="SAM" id="MobiDB-lite"/>
    </source>
</evidence>
<organism evidence="4 5">
    <name type="scientific">Carpinus fangiana</name>
    <dbReference type="NCBI Taxonomy" id="176857"/>
    <lineage>
        <taxon>Eukaryota</taxon>
        <taxon>Viridiplantae</taxon>
        <taxon>Streptophyta</taxon>
        <taxon>Embryophyta</taxon>
        <taxon>Tracheophyta</taxon>
        <taxon>Spermatophyta</taxon>
        <taxon>Magnoliopsida</taxon>
        <taxon>eudicotyledons</taxon>
        <taxon>Gunneridae</taxon>
        <taxon>Pentapetalae</taxon>
        <taxon>rosids</taxon>
        <taxon>fabids</taxon>
        <taxon>Fagales</taxon>
        <taxon>Betulaceae</taxon>
        <taxon>Carpinus</taxon>
    </lineage>
</organism>
<dbReference type="Gene3D" id="1.25.40.90">
    <property type="match status" value="1"/>
</dbReference>
<dbReference type="FunFam" id="1.25.40.90:FF:000023">
    <property type="entry name" value="polyadenylation and cleavage factor homolog 4"/>
    <property type="match status" value="1"/>
</dbReference>
<name>A0A5N6QAP3_9ROSI</name>
<feature type="region of interest" description="Disordered" evidence="2">
    <location>
        <begin position="173"/>
        <end position="194"/>
    </location>
</feature>
<dbReference type="PANTHER" id="PTHR15921:SF12">
    <property type="entry name" value="POLYADENYLATION AND CLEAVAGE FACTOR HOMOLOG 4"/>
    <property type="match status" value="1"/>
</dbReference>
<dbReference type="SMART" id="SM00582">
    <property type="entry name" value="RPR"/>
    <property type="match status" value="1"/>
</dbReference>
<proteinExistence type="predicted"/>
<dbReference type="EMBL" id="CM017321">
    <property type="protein sequence ID" value="KAE7995474.1"/>
    <property type="molecule type" value="Genomic_DNA"/>
</dbReference>
<dbReference type="CDD" id="cd16982">
    <property type="entry name" value="CID_Pcf11"/>
    <property type="match status" value="1"/>
</dbReference>
<dbReference type="InterPro" id="IPR057242">
    <property type="entry name" value="PCFS4-like"/>
</dbReference>
<feature type="domain" description="CID" evidence="3">
    <location>
        <begin position="41"/>
        <end position="169"/>
    </location>
</feature>